<evidence type="ECO:0000313" key="1">
    <source>
        <dbReference type="EMBL" id="GET03372.1"/>
    </source>
</evidence>
<sequence length="77" mass="8828">MHENELSEAQCERIIGAYLSGTKQIVIFNKTCKLNSSLNTTLHNNTVKTYLHDEGLSSYVTRKKSLLTLKQQKDMLR</sequence>
<evidence type="ECO:0000313" key="2">
    <source>
        <dbReference type="Proteomes" id="UP000615446"/>
    </source>
</evidence>
<dbReference type="AlphaFoldDB" id="A0A8H3R4R5"/>
<protein>
    <submittedName>
        <fullName evidence="1">Uncharacterized protein</fullName>
    </submittedName>
</protein>
<dbReference type="EMBL" id="BLAL01000321">
    <property type="protein sequence ID" value="GET03372.1"/>
    <property type="molecule type" value="Genomic_DNA"/>
</dbReference>
<gene>
    <name evidence="1" type="ORF">RCL2_002971300</name>
</gene>
<dbReference type="OrthoDB" id="2429547at2759"/>
<proteinExistence type="predicted"/>
<comment type="caution">
    <text evidence="1">The sequence shown here is derived from an EMBL/GenBank/DDBJ whole genome shotgun (WGS) entry which is preliminary data.</text>
</comment>
<name>A0A8H3R4R5_9GLOM</name>
<organism evidence="1 2">
    <name type="scientific">Rhizophagus clarus</name>
    <dbReference type="NCBI Taxonomy" id="94130"/>
    <lineage>
        <taxon>Eukaryota</taxon>
        <taxon>Fungi</taxon>
        <taxon>Fungi incertae sedis</taxon>
        <taxon>Mucoromycota</taxon>
        <taxon>Glomeromycotina</taxon>
        <taxon>Glomeromycetes</taxon>
        <taxon>Glomerales</taxon>
        <taxon>Glomeraceae</taxon>
        <taxon>Rhizophagus</taxon>
    </lineage>
</organism>
<dbReference type="Proteomes" id="UP000615446">
    <property type="component" value="Unassembled WGS sequence"/>
</dbReference>
<reference evidence="1" key="1">
    <citation type="submission" date="2019-10" db="EMBL/GenBank/DDBJ databases">
        <title>Conservation and host-specific expression of non-tandemly repeated heterogenous ribosome RNA gene in arbuscular mycorrhizal fungi.</title>
        <authorList>
            <person name="Maeda T."/>
            <person name="Kobayashi Y."/>
            <person name="Nakagawa T."/>
            <person name="Ezawa T."/>
            <person name="Yamaguchi K."/>
            <person name="Bino T."/>
            <person name="Nishimoto Y."/>
            <person name="Shigenobu S."/>
            <person name="Kawaguchi M."/>
        </authorList>
    </citation>
    <scope>NUCLEOTIDE SEQUENCE</scope>
    <source>
        <strain evidence="1">HR1</strain>
    </source>
</reference>
<accession>A0A8H3R4R5</accession>